<evidence type="ECO:0000256" key="7">
    <source>
        <dbReference type="ARBA" id="ARBA00023136"/>
    </source>
</evidence>
<keyword evidence="7 8" id="KW-0472">Membrane</keyword>
<keyword evidence="5 8" id="KW-0812">Transmembrane</keyword>
<evidence type="ECO:0000256" key="2">
    <source>
        <dbReference type="ARBA" id="ARBA00010735"/>
    </source>
</evidence>
<evidence type="ECO:0000256" key="5">
    <source>
        <dbReference type="ARBA" id="ARBA00022692"/>
    </source>
</evidence>
<organism evidence="9 10">
    <name type="scientific">Vagococcus hydrophili</name>
    <dbReference type="NCBI Taxonomy" id="2714947"/>
    <lineage>
        <taxon>Bacteria</taxon>
        <taxon>Bacillati</taxon>
        <taxon>Bacillota</taxon>
        <taxon>Bacilli</taxon>
        <taxon>Lactobacillales</taxon>
        <taxon>Enterococcaceae</taxon>
        <taxon>Vagococcus</taxon>
    </lineage>
</organism>
<evidence type="ECO:0000256" key="6">
    <source>
        <dbReference type="ARBA" id="ARBA00022989"/>
    </source>
</evidence>
<dbReference type="PANTHER" id="PTHR34979:SF1">
    <property type="entry name" value="INNER MEMBRANE PROTEIN YGAZ"/>
    <property type="match status" value="1"/>
</dbReference>
<accession>A0A6G8AWP1</accession>
<dbReference type="InterPro" id="IPR011606">
    <property type="entry name" value="Brnchd-chn_aa_trnsp_permease"/>
</dbReference>
<reference evidence="9 10" key="1">
    <citation type="submission" date="2020-03" db="EMBL/GenBank/DDBJ databases">
        <title>Vagococcus sp. nov., isolated from beetles.</title>
        <authorList>
            <person name="Hyun D.-W."/>
            <person name="Bae J.-W."/>
        </authorList>
    </citation>
    <scope>NUCLEOTIDE SEQUENCE [LARGE SCALE GENOMIC DNA]</scope>
    <source>
        <strain evidence="9 10">HDW17B</strain>
    </source>
</reference>
<dbReference type="KEGG" id="vhy:G7082_13165"/>
<feature type="transmembrane region" description="Helical" evidence="8">
    <location>
        <begin position="43"/>
        <end position="62"/>
    </location>
</feature>
<dbReference type="RefSeq" id="WP_166035628.1">
    <property type="nucleotide sequence ID" value="NZ_CP049887.1"/>
</dbReference>
<protein>
    <submittedName>
        <fullName evidence="9">AzlC family ABC transporter permease</fullName>
    </submittedName>
</protein>
<dbReference type="AlphaFoldDB" id="A0A6G8AWP1"/>
<sequence>MTDYSKGYETFKEGVIACVPTILGYLGIGIAAGVVGKSSGLSIWMVVLMSVIVYGGSSQFIITGMLVTGTPISAIIFTTFLVNLRHFLMSFSVSDYFNDLSIPKSMGIGTLLTDESYGVLMTAVSNKKKVSFQWSNGLNITAYLTWILSTLLGAVLGNLIPDPNLIGLDYALVAMFIGLIILQIDYPLKNKTGQTLLILGVIVLSLYLLSHIISMEMSVLIATIIGCGVGVMTDDKR</sequence>
<dbReference type="PANTHER" id="PTHR34979">
    <property type="entry name" value="INNER MEMBRANE PROTEIN YGAZ"/>
    <property type="match status" value="1"/>
</dbReference>
<gene>
    <name evidence="9" type="ORF">G7082_13165</name>
</gene>
<keyword evidence="6 8" id="KW-1133">Transmembrane helix</keyword>
<dbReference type="Proteomes" id="UP000501747">
    <property type="component" value="Chromosome"/>
</dbReference>
<dbReference type="Pfam" id="PF03591">
    <property type="entry name" value="AzlC"/>
    <property type="match status" value="1"/>
</dbReference>
<feature type="transmembrane region" description="Helical" evidence="8">
    <location>
        <begin position="196"/>
        <end position="213"/>
    </location>
</feature>
<name>A0A6G8AWP1_9ENTE</name>
<evidence type="ECO:0000313" key="10">
    <source>
        <dbReference type="Proteomes" id="UP000501747"/>
    </source>
</evidence>
<dbReference type="GO" id="GO:0005886">
    <property type="term" value="C:plasma membrane"/>
    <property type="evidence" value="ECO:0007669"/>
    <property type="project" value="UniProtKB-SubCell"/>
</dbReference>
<comment type="similarity">
    <text evidence="2">Belongs to the AzlC family.</text>
</comment>
<keyword evidence="4" id="KW-1003">Cell membrane</keyword>
<feature type="transmembrane region" description="Helical" evidence="8">
    <location>
        <begin position="166"/>
        <end position="184"/>
    </location>
</feature>
<comment type="subcellular location">
    <subcellularLocation>
        <location evidence="1">Cell membrane</location>
        <topology evidence="1">Multi-pass membrane protein</topology>
    </subcellularLocation>
</comment>
<proteinExistence type="inferred from homology"/>
<evidence type="ECO:0000256" key="4">
    <source>
        <dbReference type="ARBA" id="ARBA00022475"/>
    </source>
</evidence>
<evidence type="ECO:0000313" key="9">
    <source>
        <dbReference type="EMBL" id="QIL49379.1"/>
    </source>
</evidence>
<dbReference type="GO" id="GO:1903785">
    <property type="term" value="P:L-valine transmembrane transport"/>
    <property type="evidence" value="ECO:0007669"/>
    <property type="project" value="TreeGrafter"/>
</dbReference>
<keyword evidence="3" id="KW-0813">Transport</keyword>
<keyword evidence="10" id="KW-1185">Reference proteome</keyword>
<feature type="transmembrane region" description="Helical" evidence="8">
    <location>
        <begin position="137"/>
        <end position="160"/>
    </location>
</feature>
<evidence type="ECO:0000256" key="3">
    <source>
        <dbReference type="ARBA" id="ARBA00022448"/>
    </source>
</evidence>
<feature type="transmembrane region" description="Helical" evidence="8">
    <location>
        <begin position="68"/>
        <end position="88"/>
    </location>
</feature>
<feature type="transmembrane region" description="Helical" evidence="8">
    <location>
        <begin position="14"/>
        <end position="36"/>
    </location>
</feature>
<evidence type="ECO:0000256" key="1">
    <source>
        <dbReference type="ARBA" id="ARBA00004651"/>
    </source>
</evidence>
<evidence type="ECO:0000256" key="8">
    <source>
        <dbReference type="SAM" id="Phobius"/>
    </source>
</evidence>
<dbReference type="EMBL" id="CP049887">
    <property type="protein sequence ID" value="QIL49379.1"/>
    <property type="molecule type" value="Genomic_DNA"/>
</dbReference>